<dbReference type="OrthoDB" id="3926259at2759"/>
<protein>
    <submittedName>
        <fullName evidence="3">Uncharacterized protein</fullName>
    </submittedName>
</protein>
<feature type="compositionally biased region" description="Basic residues" evidence="1">
    <location>
        <begin position="238"/>
        <end position="251"/>
    </location>
</feature>
<keyword evidence="2" id="KW-0812">Transmembrane</keyword>
<feature type="region of interest" description="Disordered" evidence="1">
    <location>
        <begin position="189"/>
        <end position="251"/>
    </location>
</feature>
<accession>A0A517L7I7</accession>
<name>A0A517L7I7_9PEZI</name>
<evidence type="ECO:0000313" key="3">
    <source>
        <dbReference type="EMBL" id="QDS71583.1"/>
    </source>
</evidence>
<feature type="compositionally biased region" description="Basic and acidic residues" evidence="1">
    <location>
        <begin position="189"/>
        <end position="217"/>
    </location>
</feature>
<keyword evidence="2" id="KW-0472">Membrane</keyword>
<evidence type="ECO:0000313" key="4">
    <source>
        <dbReference type="Proteomes" id="UP000316270"/>
    </source>
</evidence>
<keyword evidence="2" id="KW-1133">Transmembrane helix</keyword>
<feature type="transmembrane region" description="Helical" evidence="2">
    <location>
        <begin position="25"/>
        <end position="46"/>
    </location>
</feature>
<evidence type="ECO:0000256" key="1">
    <source>
        <dbReference type="SAM" id="MobiDB-lite"/>
    </source>
</evidence>
<gene>
    <name evidence="3" type="ORF">FKW77_006087</name>
</gene>
<keyword evidence="4" id="KW-1185">Reference proteome</keyword>
<dbReference type="AlphaFoldDB" id="A0A517L7I7"/>
<feature type="transmembrane region" description="Helical" evidence="2">
    <location>
        <begin position="67"/>
        <end position="97"/>
    </location>
</feature>
<reference evidence="3 4" key="1">
    <citation type="submission" date="2019-07" db="EMBL/GenBank/DDBJ databases">
        <title>Finished genome of Venturia effusa.</title>
        <authorList>
            <person name="Young C.A."/>
            <person name="Cox M.P."/>
            <person name="Ganley A.R.D."/>
            <person name="David W.J."/>
        </authorList>
    </citation>
    <scope>NUCLEOTIDE SEQUENCE [LARGE SCALE GENOMIC DNA]</scope>
    <source>
        <strain evidence="4">albino</strain>
    </source>
</reference>
<organism evidence="3 4">
    <name type="scientific">Venturia effusa</name>
    <dbReference type="NCBI Taxonomy" id="50376"/>
    <lineage>
        <taxon>Eukaryota</taxon>
        <taxon>Fungi</taxon>
        <taxon>Dikarya</taxon>
        <taxon>Ascomycota</taxon>
        <taxon>Pezizomycotina</taxon>
        <taxon>Dothideomycetes</taxon>
        <taxon>Pleosporomycetidae</taxon>
        <taxon>Venturiales</taxon>
        <taxon>Venturiaceae</taxon>
        <taxon>Venturia</taxon>
    </lineage>
</organism>
<proteinExistence type="predicted"/>
<sequence length="251" mass="28712">MNRLSGYFKAEQHNQLAASPNLNRFTIGAGILLTATAMGPGISYFLPVQNLNHEIQRIKKRTGMRSIFDLGLKLTQTYILPTTFGGLAVTAGIINVAWTANVISEIELEGAMKLKDAMGLIGVLGLTIWTSIEAIRWLKWAPPYQVDDEAERERERQYEMESLRRAREVEEYRIRHEQEAKMARIRAEHEAKMSKLQEEDEKKREAKREAKRAEKTSYRPAGSLSGFFESKDKEAKKEKKPRSRKAKSLML</sequence>
<evidence type="ECO:0000256" key="2">
    <source>
        <dbReference type="SAM" id="Phobius"/>
    </source>
</evidence>
<dbReference type="Proteomes" id="UP000316270">
    <property type="component" value="Chromosome 6"/>
</dbReference>
<dbReference type="EMBL" id="CP042190">
    <property type="protein sequence ID" value="QDS71583.1"/>
    <property type="molecule type" value="Genomic_DNA"/>
</dbReference>